<proteinExistence type="predicted"/>
<reference evidence="2 3" key="1">
    <citation type="submission" date="2021-01" db="EMBL/GenBank/DDBJ databases">
        <title>Adiantum capillus-veneris genome.</title>
        <authorList>
            <person name="Fang Y."/>
            <person name="Liao Q."/>
        </authorList>
    </citation>
    <scope>NUCLEOTIDE SEQUENCE [LARGE SCALE GENOMIC DNA]</scope>
    <source>
        <strain evidence="2">H3</strain>
        <tissue evidence="2">Leaf</tissue>
    </source>
</reference>
<gene>
    <name evidence="2" type="ORF">GOP47_0005657</name>
</gene>
<organism evidence="2 3">
    <name type="scientific">Adiantum capillus-veneris</name>
    <name type="common">Maidenhair fern</name>
    <dbReference type="NCBI Taxonomy" id="13818"/>
    <lineage>
        <taxon>Eukaryota</taxon>
        <taxon>Viridiplantae</taxon>
        <taxon>Streptophyta</taxon>
        <taxon>Embryophyta</taxon>
        <taxon>Tracheophyta</taxon>
        <taxon>Polypodiopsida</taxon>
        <taxon>Polypodiidae</taxon>
        <taxon>Polypodiales</taxon>
        <taxon>Pteridineae</taxon>
        <taxon>Pteridaceae</taxon>
        <taxon>Vittarioideae</taxon>
        <taxon>Adiantum</taxon>
    </lineage>
</organism>
<comment type="caution">
    <text evidence="2">The sequence shown here is derived from an EMBL/GenBank/DDBJ whole genome shotgun (WGS) entry which is preliminary data.</text>
</comment>
<evidence type="ECO:0000256" key="1">
    <source>
        <dbReference type="SAM" id="MobiDB-lite"/>
    </source>
</evidence>
<dbReference type="AlphaFoldDB" id="A0A9D4V6P9"/>
<protein>
    <submittedName>
        <fullName evidence="2">Uncharacterized protein</fullName>
    </submittedName>
</protein>
<sequence length="129" mass="14210">MLPIGSHGRGFGPILSKKDFKTALLGGRFDQKACIAEVDSYDEDVTGFTSRGYESGYEDDEDAWSDSSSSSMEDFAAFATYDEDWKAMLDLAYHAEVQDFEDLVEEDGLLSTSGSSEGEVEDLEDLFSL</sequence>
<name>A0A9D4V6P9_ADICA</name>
<keyword evidence="3" id="KW-1185">Reference proteome</keyword>
<feature type="region of interest" description="Disordered" evidence="1">
    <location>
        <begin position="109"/>
        <end position="129"/>
    </location>
</feature>
<dbReference type="Proteomes" id="UP000886520">
    <property type="component" value="Chromosome 5"/>
</dbReference>
<evidence type="ECO:0000313" key="3">
    <source>
        <dbReference type="Proteomes" id="UP000886520"/>
    </source>
</evidence>
<accession>A0A9D4V6P9</accession>
<evidence type="ECO:0000313" key="2">
    <source>
        <dbReference type="EMBL" id="KAI5080178.1"/>
    </source>
</evidence>
<dbReference type="EMBL" id="JABFUD020000005">
    <property type="protein sequence ID" value="KAI5080178.1"/>
    <property type="molecule type" value="Genomic_DNA"/>
</dbReference>
<feature type="compositionally biased region" description="Acidic residues" evidence="1">
    <location>
        <begin position="118"/>
        <end position="129"/>
    </location>
</feature>